<dbReference type="Proteomes" id="UP000283644">
    <property type="component" value="Unassembled WGS sequence"/>
</dbReference>
<reference evidence="3 4" key="1">
    <citation type="submission" date="2018-09" db="EMBL/GenBank/DDBJ databases">
        <title>Genome sequencing of Nocardioides immobilis CCTCC AB 2017083 for comparison to Nocardioides silvaticus.</title>
        <authorList>
            <person name="Li C."/>
            <person name="Wang G."/>
        </authorList>
    </citation>
    <scope>NUCLEOTIDE SEQUENCE [LARGE SCALE GENOMIC DNA]</scope>
    <source>
        <strain evidence="3 4">CCTCC AB 2017083</strain>
    </source>
</reference>
<dbReference type="RefSeq" id="WP_118928217.1">
    <property type="nucleotide sequence ID" value="NZ_QXGH01000035.1"/>
</dbReference>
<comment type="caution">
    <text evidence="3">The sequence shown here is derived from an EMBL/GenBank/DDBJ whole genome shotgun (WGS) entry which is preliminary data.</text>
</comment>
<dbReference type="InterPro" id="IPR036390">
    <property type="entry name" value="WH_DNA-bd_sf"/>
</dbReference>
<protein>
    <submittedName>
        <fullName evidence="3">MarR family transcriptional regulator</fullName>
    </submittedName>
</protein>
<dbReference type="PANTHER" id="PTHR33164:SF99">
    <property type="entry name" value="MARR FAMILY REGULATORY PROTEIN"/>
    <property type="match status" value="1"/>
</dbReference>
<evidence type="ECO:0000256" key="1">
    <source>
        <dbReference type="SAM" id="MobiDB-lite"/>
    </source>
</evidence>
<dbReference type="GO" id="GO:0003700">
    <property type="term" value="F:DNA-binding transcription factor activity"/>
    <property type="evidence" value="ECO:0007669"/>
    <property type="project" value="InterPro"/>
</dbReference>
<dbReference type="SUPFAM" id="SSF46785">
    <property type="entry name" value="Winged helix' DNA-binding domain"/>
    <property type="match status" value="1"/>
</dbReference>
<dbReference type="Pfam" id="PF01047">
    <property type="entry name" value="MarR"/>
    <property type="match status" value="1"/>
</dbReference>
<dbReference type="OrthoDB" id="3821431at2"/>
<dbReference type="InterPro" id="IPR036388">
    <property type="entry name" value="WH-like_DNA-bd_sf"/>
</dbReference>
<evidence type="ECO:0000313" key="3">
    <source>
        <dbReference type="EMBL" id="RHW24198.1"/>
    </source>
</evidence>
<dbReference type="GO" id="GO:0006950">
    <property type="term" value="P:response to stress"/>
    <property type="evidence" value="ECO:0007669"/>
    <property type="project" value="TreeGrafter"/>
</dbReference>
<keyword evidence="4" id="KW-1185">Reference proteome</keyword>
<dbReference type="PROSITE" id="PS50995">
    <property type="entry name" value="HTH_MARR_2"/>
    <property type="match status" value="1"/>
</dbReference>
<organism evidence="3 4">
    <name type="scientific">Nocardioides immobilis</name>
    <dbReference type="NCBI Taxonomy" id="2049295"/>
    <lineage>
        <taxon>Bacteria</taxon>
        <taxon>Bacillati</taxon>
        <taxon>Actinomycetota</taxon>
        <taxon>Actinomycetes</taxon>
        <taxon>Propionibacteriales</taxon>
        <taxon>Nocardioidaceae</taxon>
        <taxon>Nocardioides</taxon>
    </lineage>
</organism>
<evidence type="ECO:0000313" key="4">
    <source>
        <dbReference type="Proteomes" id="UP000283644"/>
    </source>
</evidence>
<feature type="region of interest" description="Disordered" evidence="1">
    <location>
        <begin position="147"/>
        <end position="166"/>
    </location>
</feature>
<dbReference type="AlphaFoldDB" id="A0A417XUN1"/>
<dbReference type="InterPro" id="IPR039422">
    <property type="entry name" value="MarR/SlyA-like"/>
</dbReference>
<feature type="domain" description="HTH marR-type" evidence="2">
    <location>
        <begin position="12"/>
        <end position="149"/>
    </location>
</feature>
<accession>A0A417XUN1</accession>
<gene>
    <name evidence="3" type="ORF">D0Z08_26130</name>
</gene>
<dbReference type="SMART" id="SM00347">
    <property type="entry name" value="HTH_MARR"/>
    <property type="match status" value="1"/>
</dbReference>
<proteinExistence type="predicted"/>
<dbReference type="InterPro" id="IPR000835">
    <property type="entry name" value="HTH_MarR-typ"/>
</dbReference>
<dbReference type="PANTHER" id="PTHR33164">
    <property type="entry name" value="TRANSCRIPTIONAL REGULATOR, MARR FAMILY"/>
    <property type="match status" value="1"/>
</dbReference>
<evidence type="ECO:0000259" key="2">
    <source>
        <dbReference type="PROSITE" id="PS50995"/>
    </source>
</evidence>
<name>A0A417XUN1_9ACTN</name>
<sequence>MPDTPPSLDSVQLRAYFALMEVAGLLRHAVEQQLREVGDLSYVQFQLLARLGLDSSTGSERMTDLADGVVYSRSGLTYQAGLLEKADLVTRTPSPDDERAVTVTITDAGRALLAKVLPGHTEVISRQLFQPLSRTDAKALADLLSPVRDHMRAAPPRSAAPRRRRR</sequence>
<dbReference type="EMBL" id="QXGH01000035">
    <property type="protein sequence ID" value="RHW24198.1"/>
    <property type="molecule type" value="Genomic_DNA"/>
</dbReference>
<dbReference type="Gene3D" id="1.10.10.10">
    <property type="entry name" value="Winged helix-like DNA-binding domain superfamily/Winged helix DNA-binding domain"/>
    <property type="match status" value="1"/>
</dbReference>